<accession>A0A6P7GG75</accession>
<protein>
    <submittedName>
        <fullName evidence="1">Uncharacterized protein LOC114342130 isoform X2</fullName>
    </submittedName>
</protein>
<organism evidence="1">
    <name type="scientific">Diabrotica virgifera virgifera</name>
    <name type="common">western corn rootworm</name>
    <dbReference type="NCBI Taxonomy" id="50390"/>
    <lineage>
        <taxon>Eukaryota</taxon>
        <taxon>Metazoa</taxon>
        <taxon>Ecdysozoa</taxon>
        <taxon>Arthropoda</taxon>
        <taxon>Hexapoda</taxon>
        <taxon>Insecta</taxon>
        <taxon>Pterygota</taxon>
        <taxon>Neoptera</taxon>
        <taxon>Endopterygota</taxon>
        <taxon>Coleoptera</taxon>
        <taxon>Polyphaga</taxon>
        <taxon>Cucujiformia</taxon>
        <taxon>Chrysomeloidea</taxon>
        <taxon>Chrysomelidae</taxon>
        <taxon>Galerucinae</taxon>
        <taxon>Diabroticina</taxon>
        <taxon>Diabroticites</taxon>
        <taxon>Diabrotica</taxon>
    </lineage>
</organism>
<dbReference type="RefSeq" id="XP_028148716.1">
    <property type="nucleotide sequence ID" value="XM_028292915.1"/>
</dbReference>
<dbReference type="AlphaFoldDB" id="A0A6P7GG75"/>
<name>A0A6P7GG75_DIAVI</name>
<gene>
    <name evidence="1" type="primary">LOC114342130</name>
</gene>
<reference evidence="1" key="1">
    <citation type="submission" date="2025-08" db="UniProtKB">
        <authorList>
            <consortium name="RefSeq"/>
        </authorList>
    </citation>
    <scope>IDENTIFICATION</scope>
    <source>
        <tissue evidence="1">Whole insect</tissue>
    </source>
</reference>
<evidence type="ECO:0000313" key="1">
    <source>
        <dbReference type="RefSeq" id="XP_028148716.1"/>
    </source>
</evidence>
<proteinExistence type="predicted"/>
<sequence length="246" mass="28461">MELLSKDSIKRNQNVLISDKDGDSLTLEKEKHNVQIKPELEECILESNDTEDSLLDSYCLDDVKIEEHMLQCEISSPFPIVSKQEVKTEIKSELNEYNLEVNHGCESRFKSRNTKELDSDKDVKLQIGASTEMHHGEHCRSMETSKLLSNIGKQSVKLLGYLCRIKCNTMEVKQEISDETCKVEVEYNDFDGAFLDGFKYENEESNRQSAHDTYYYLDLKKSPIDTEIEHENKFNPFEENQKTVKG</sequence>